<evidence type="ECO:0000313" key="3">
    <source>
        <dbReference type="Proteomes" id="UP000712600"/>
    </source>
</evidence>
<evidence type="ECO:0008006" key="4">
    <source>
        <dbReference type="Google" id="ProtNLM"/>
    </source>
</evidence>
<evidence type="ECO:0000313" key="2">
    <source>
        <dbReference type="EMBL" id="KAF3525080.1"/>
    </source>
</evidence>
<accession>A0A8S9PZ79</accession>
<comment type="caution">
    <text evidence="2">The sequence shown here is derived from an EMBL/GenBank/DDBJ whole genome shotgun (WGS) entry which is preliminary data.</text>
</comment>
<dbReference type="Proteomes" id="UP000712600">
    <property type="component" value="Unassembled WGS sequence"/>
</dbReference>
<dbReference type="EMBL" id="QGKX02001347">
    <property type="protein sequence ID" value="KAF3525080.1"/>
    <property type="molecule type" value="Genomic_DNA"/>
</dbReference>
<reference evidence="2" key="1">
    <citation type="submission" date="2019-12" db="EMBL/GenBank/DDBJ databases">
        <title>Genome sequencing and annotation of Brassica cretica.</title>
        <authorList>
            <person name="Studholme D.J."/>
            <person name="Sarris P."/>
        </authorList>
    </citation>
    <scope>NUCLEOTIDE SEQUENCE</scope>
    <source>
        <strain evidence="2">PFS-109/04</strain>
        <tissue evidence="2">Leaf</tissue>
    </source>
</reference>
<evidence type="ECO:0000256" key="1">
    <source>
        <dbReference type="SAM" id="MobiDB-lite"/>
    </source>
</evidence>
<feature type="region of interest" description="Disordered" evidence="1">
    <location>
        <begin position="133"/>
        <end position="261"/>
    </location>
</feature>
<gene>
    <name evidence="2" type="ORF">F2Q69_00049624</name>
</gene>
<name>A0A8S9PZ79_BRACR</name>
<feature type="compositionally biased region" description="Basic and acidic residues" evidence="1">
    <location>
        <begin position="221"/>
        <end position="248"/>
    </location>
</feature>
<sequence length="261" mass="29715">MATSFKKTQTTEDPTVEIQIPSSHRTVDLTCYRLTNTSAPVRPLHFSDRLRVDGHDLGILEDYHISKTSARIRVSVDGLKPIVKADIIEFGSGEELHVTLAYDDLENHCSYCNHLDHGTRRCPLMMSAKATANRTSSREVSKHHYQQHPCPSFRRASRNQEDRPATQRLIPSQSSDFSNRVDRHSRPFGARAPVIPLRGQPLRNKVIPHLPHTEGPNGDHISQHSRHDQHYRATEQHPGEQRHSRENPQETTRGSNRECDA</sequence>
<organism evidence="2 3">
    <name type="scientific">Brassica cretica</name>
    <name type="common">Mustard</name>
    <dbReference type="NCBI Taxonomy" id="69181"/>
    <lineage>
        <taxon>Eukaryota</taxon>
        <taxon>Viridiplantae</taxon>
        <taxon>Streptophyta</taxon>
        <taxon>Embryophyta</taxon>
        <taxon>Tracheophyta</taxon>
        <taxon>Spermatophyta</taxon>
        <taxon>Magnoliopsida</taxon>
        <taxon>eudicotyledons</taxon>
        <taxon>Gunneridae</taxon>
        <taxon>Pentapetalae</taxon>
        <taxon>rosids</taxon>
        <taxon>malvids</taxon>
        <taxon>Brassicales</taxon>
        <taxon>Brassicaceae</taxon>
        <taxon>Brassiceae</taxon>
        <taxon>Brassica</taxon>
    </lineage>
</organism>
<protein>
    <recommendedName>
        <fullName evidence="4">Zinc knuckle CX2CX4HX4C domain-containing protein</fullName>
    </recommendedName>
</protein>
<dbReference type="AlphaFoldDB" id="A0A8S9PZ79"/>
<feature type="compositionally biased region" description="Polar residues" evidence="1">
    <location>
        <begin position="169"/>
        <end position="178"/>
    </location>
</feature>
<proteinExistence type="predicted"/>